<accession>M1E0C3</accession>
<dbReference type="PaxDb" id="4113-PGSC0003DMT400097302"/>
<dbReference type="AlphaFoldDB" id="M1E0C3"/>
<evidence type="ECO:0000256" key="1">
    <source>
        <dbReference type="SAM" id="MobiDB-lite"/>
    </source>
</evidence>
<evidence type="ECO:0000313" key="3">
    <source>
        <dbReference type="Proteomes" id="UP000011115"/>
    </source>
</evidence>
<reference evidence="2" key="2">
    <citation type="submission" date="2015-06" db="UniProtKB">
        <authorList>
            <consortium name="EnsemblPlants"/>
        </authorList>
    </citation>
    <scope>IDENTIFICATION</scope>
    <source>
        <strain evidence="2">DM1-3 516 R44</strain>
    </source>
</reference>
<dbReference type="HOGENOM" id="CLU_109148_1_0_1"/>
<reference evidence="3" key="1">
    <citation type="journal article" date="2011" name="Nature">
        <title>Genome sequence and analysis of the tuber crop potato.</title>
        <authorList>
            <consortium name="The Potato Genome Sequencing Consortium"/>
        </authorList>
    </citation>
    <scope>NUCLEOTIDE SEQUENCE [LARGE SCALE GENOMIC DNA]</scope>
    <source>
        <strain evidence="3">cv. DM1-3 516 R44</strain>
    </source>
</reference>
<sequence>MIMVNKSEDIGLTKTATVHPSTTEQNELIVQLMQQISEMRVELQKKQDLPISTVTVNVLGDEWPTLYFPLFNSNTEHVLNSSSNHTKNHSTLELATSNLHHANTSYQAPPPLQNLNTNPQVFPPLQNQNANNSQIFPHFKA</sequence>
<protein>
    <submittedName>
        <fullName evidence="2">Uncharacterized protein</fullName>
    </submittedName>
</protein>
<dbReference type="Gramene" id="PGSC0003DMT400097302">
    <property type="protein sequence ID" value="PGSC0003DMT400097302"/>
    <property type="gene ID" value="PGSC0003DMG400046873"/>
</dbReference>
<feature type="region of interest" description="Disordered" evidence="1">
    <location>
        <begin position="102"/>
        <end position="141"/>
    </location>
</feature>
<feature type="compositionally biased region" description="Polar residues" evidence="1">
    <location>
        <begin position="125"/>
        <end position="135"/>
    </location>
</feature>
<dbReference type="InParanoid" id="M1E0C3"/>
<dbReference type="Proteomes" id="UP000011115">
    <property type="component" value="Unassembled WGS sequence"/>
</dbReference>
<evidence type="ECO:0000313" key="2">
    <source>
        <dbReference type="EnsemblPlants" id="PGSC0003DMT400097302"/>
    </source>
</evidence>
<organism evidence="2 3">
    <name type="scientific">Solanum tuberosum</name>
    <name type="common">Potato</name>
    <dbReference type="NCBI Taxonomy" id="4113"/>
    <lineage>
        <taxon>Eukaryota</taxon>
        <taxon>Viridiplantae</taxon>
        <taxon>Streptophyta</taxon>
        <taxon>Embryophyta</taxon>
        <taxon>Tracheophyta</taxon>
        <taxon>Spermatophyta</taxon>
        <taxon>Magnoliopsida</taxon>
        <taxon>eudicotyledons</taxon>
        <taxon>Gunneridae</taxon>
        <taxon>Pentapetalae</taxon>
        <taxon>asterids</taxon>
        <taxon>lamiids</taxon>
        <taxon>Solanales</taxon>
        <taxon>Solanaceae</taxon>
        <taxon>Solanoideae</taxon>
        <taxon>Solaneae</taxon>
        <taxon>Solanum</taxon>
    </lineage>
</organism>
<keyword evidence="3" id="KW-1185">Reference proteome</keyword>
<proteinExistence type="predicted"/>
<dbReference type="EnsemblPlants" id="PGSC0003DMT400097302">
    <property type="protein sequence ID" value="PGSC0003DMT400097302"/>
    <property type="gene ID" value="PGSC0003DMG400046873"/>
</dbReference>
<name>M1E0C3_SOLTU</name>